<gene>
    <name evidence="2" type="ORF">A6P07_18840</name>
</gene>
<comment type="caution">
    <text evidence="2">The sequence shown here is derived from an EMBL/GenBank/DDBJ whole genome shotgun (WGS) entry which is preliminary data.</text>
</comment>
<dbReference type="AlphaFoldDB" id="A0A1C2HWH3"/>
<protein>
    <recommendedName>
        <fullName evidence="4">Entry exclusion protein 1</fullName>
    </recommendedName>
</protein>
<organism evidence="2 3">
    <name type="scientific">Acidithiobacillus thiooxidans</name>
    <name type="common">Thiobacillus thiooxidans</name>
    <dbReference type="NCBI Taxonomy" id="930"/>
    <lineage>
        <taxon>Bacteria</taxon>
        <taxon>Pseudomonadati</taxon>
        <taxon>Pseudomonadota</taxon>
        <taxon>Acidithiobacillia</taxon>
        <taxon>Acidithiobacillales</taxon>
        <taxon>Acidithiobacillaceae</taxon>
        <taxon>Acidithiobacillus</taxon>
    </lineage>
</organism>
<sequence length="133" mass="15333">MAKVSVTEAAKLAGVGRQQLYRGYISTGKISVERDHQGRPMIDTAEIIRVFGVLQATPDATQNVQEATVDKRPLNSELQAYLETREEIIETLKEQLSEAKEREVWLRQQLERAQAVLTDQRAPSPRPWWRFWE</sequence>
<dbReference type="EMBL" id="LWSA01000314">
    <property type="protein sequence ID" value="OCX68084.1"/>
    <property type="molecule type" value="Genomic_DNA"/>
</dbReference>
<name>A0A1C2HWH3_ACITH</name>
<accession>A0A1C2HWH3</accession>
<keyword evidence="1" id="KW-0175">Coiled coil</keyword>
<feature type="coiled-coil region" evidence="1">
    <location>
        <begin position="75"/>
        <end position="109"/>
    </location>
</feature>
<dbReference type="Proteomes" id="UP000094893">
    <property type="component" value="Unassembled WGS sequence"/>
</dbReference>
<proteinExistence type="predicted"/>
<evidence type="ECO:0000313" key="3">
    <source>
        <dbReference type="Proteomes" id="UP000094893"/>
    </source>
</evidence>
<reference evidence="2 3" key="1">
    <citation type="journal article" date="2016" name="Int. J. Mol. Sci.">
        <title>Comparative genomics of the extreme acidophile Acidithiobacillus thiooxidans reveals intraspecific divergence and niche adaptation.</title>
        <authorList>
            <person name="Zhang X."/>
            <person name="Feng X."/>
            <person name="Tao J."/>
            <person name="Ma L."/>
            <person name="Xiao Y."/>
            <person name="Liang Y."/>
            <person name="Liu X."/>
            <person name="Yin H."/>
        </authorList>
    </citation>
    <scope>NUCLEOTIDE SEQUENCE [LARGE SCALE GENOMIC DNA]</scope>
    <source>
        <strain evidence="2 3">A02</strain>
    </source>
</reference>
<evidence type="ECO:0000313" key="2">
    <source>
        <dbReference type="EMBL" id="OCX68084.1"/>
    </source>
</evidence>
<evidence type="ECO:0000256" key="1">
    <source>
        <dbReference type="SAM" id="Coils"/>
    </source>
</evidence>
<evidence type="ECO:0008006" key="4">
    <source>
        <dbReference type="Google" id="ProtNLM"/>
    </source>
</evidence>
<dbReference type="RefSeq" id="WP_024895208.1">
    <property type="nucleotide sequence ID" value="NZ_LWRZ01000216.1"/>
</dbReference>